<evidence type="ECO:0000259" key="2">
    <source>
        <dbReference type="Pfam" id="PF21897"/>
    </source>
</evidence>
<organism evidence="3 4">
    <name type="scientific">Elasticomyces elasticus</name>
    <dbReference type="NCBI Taxonomy" id="574655"/>
    <lineage>
        <taxon>Eukaryota</taxon>
        <taxon>Fungi</taxon>
        <taxon>Dikarya</taxon>
        <taxon>Ascomycota</taxon>
        <taxon>Pezizomycotina</taxon>
        <taxon>Dothideomycetes</taxon>
        <taxon>Dothideomycetidae</taxon>
        <taxon>Mycosphaerellales</taxon>
        <taxon>Teratosphaeriaceae</taxon>
        <taxon>Elasticomyces</taxon>
    </lineage>
</organism>
<keyword evidence="1" id="KW-0812">Transmembrane</keyword>
<evidence type="ECO:0000313" key="4">
    <source>
        <dbReference type="Proteomes" id="UP001310594"/>
    </source>
</evidence>
<gene>
    <name evidence="3" type="ORF">LTR97_012785</name>
</gene>
<reference evidence="3" key="1">
    <citation type="submission" date="2023-08" db="EMBL/GenBank/DDBJ databases">
        <title>Black Yeasts Isolated from many extreme environments.</title>
        <authorList>
            <person name="Coleine C."/>
            <person name="Stajich J.E."/>
            <person name="Selbmann L."/>
        </authorList>
    </citation>
    <scope>NUCLEOTIDE SEQUENCE</scope>
    <source>
        <strain evidence="3">CCFEE 5810</strain>
    </source>
</reference>
<dbReference type="Proteomes" id="UP001310594">
    <property type="component" value="Unassembled WGS sequence"/>
</dbReference>
<feature type="domain" description="DUF6919" evidence="2">
    <location>
        <begin position="17"/>
        <end position="79"/>
    </location>
</feature>
<dbReference type="EMBL" id="JAVRQU010000030">
    <property type="protein sequence ID" value="KAK5689612.1"/>
    <property type="molecule type" value="Genomic_DNA"/>
</dbReference>
<feature type="transmembrane region" description="Helical" evidence="1">
    <location>
        <begin position="226"/>
        <end position="245"/>
    </location>
</feature>
<comment type="caution">
    <text evidence="3">The sequence shown here is derived from an EMBL/GenBank/DDBJ whole genome shotgun (WGS) entry which is preliminary data.</text>
</comment>
<dbReference type="Pfam" id="PF21897">
    <property type="entry name" value="DUF6919"/>
    <property type="match status" value="1"/>
</dbReference>
<dbReference type="AlphaFoldDB" id="A0AAN7VZ95"/>
<accession>A0AAN7VZ95</accession>
<evidence type="ECO:0000256" key="1">
    <source>
        <dbReference type="SAM" id="Phobius"/>
    </source>
</evidence>
<keyword evidence="1" id="KW-0472">Membrane</keyword>
<proteinExistence type="predicted"/>
<name>A0AAN7VZ95_9PEZI</name>
<protein>
    <recommendedName>
        <fullName evidence="2">DUF6919 domain-containing protein</fullName>
    </recommendedName>
</protein>
<dbReference type="InterPro" id="IPR054212">
    <property type="entry name" value="DUF6919"/>
</dbReference>
<keyword evidence="1" id="KW-1133">Transmembrane helix</keyword>
<sequence length="253" mass="29024">MHNFTTPDSEQRDQLMLWSTAPDLETLIRLNTKYIKDELRIHPAHSHPVDPETKDISSSLLQMNQYGLFTFSGQPQDNGGSPQSPSDSLVCDGMQVDQPEACRHRARLCFHTDQWTETRQLAYVQFSTSIGYPGVQSDLSHAKWEQVPSIWSEVNDYHLLVPRMPTWFFPSDATTPFVFGVNAIEHDIELDIQLLILEAVEASILAKSLPVVVPVPWTIQAYKAQHVGWIAGGITLFTVLGWLYYTRKRWRWW</sequence>
<evidence type="ECO:0000313" key="3">
    <source>
        <dbReference type="EMBL" id="KAK5689612.1"/>
    </source>
</evidence>